<proteinExistence type="predicted"/>
<dbReference type="AlphaFoldDB" id="A0A450T7J5"/>
<gene>
    <name evidence="1" type="ORF">BECKFW1821C_GA0114237_100279</name>
</gene>
<keyword evidence="1" id="KW-0436">Ligase</keyword>
<organism evidence="1">
    <name type="scientific">Candidatus Kentrum sp. FW</name>
    <dbReference type="NCBI Taxonomy" id="2126338"/>
    <lineage>
        <taxon>Bacteria</taxon>
        <taxon>Pseudomonadati</taxon>
        <taxon>Pseudomonadota</taxon>
        <taxon>Gammaproteobacteria</taxon>
        <taxon>Candidatus Kentrum</taxon>
    </lineage>
</organism>
<sequence>MTNKISYPIYSSIRLEPLPNNNSMEEYRSLLVRTHHFDRFPPSPASQRRQTKRLRDKFLFIDIRDKELNQLLGDLRSRFSNKKKPSTNIHITINGPKVYFKKKSLQERIKKYKSDHPYITIGGVGTFLNDGVHVIYIKADCGDLKKYDLWEKPDYKDSYNPHITIYEGRDEKVALKVRNELASLNVEHKCRDYDFSVHTLNQFDLNN</sequence>
<name>A0A450T7J5_9GAMM</name>
<accession>A0A450T7J5</accession>
<dbReference type="Gene3D" id="3.90.1140.10">
    <property type="entry name" value="Cyclic phosphodiesterase"/>
    <property type="match status" value="1"/>
</dbReference>
<dbReference type="EMBL" id="CAADFE010000002">
    <property type="protein sequence ID" value="VFJ62538.1"/>
    <property type="molecule type" value="Genomic_DNA"/>
</dbReference>
<dbReference type="GO" id="GO:0016874">
    <property type="term" value="F:ligase activity"/>
    <property type="evidence" value="ECO:0007669"/>
    <property type="project" value="UniProtKB-KW"/>
</dbReference>
<dbReference type="InterPro" id="IPR009097">
    <property type="entry name" value="Cyclic_Pdiesterase"/>
</dbReference>
<evidence type="ECO:0000313" key="1">
    <source>
        <dbReference type="EMBL" id="VFJ62538.1"/>
    </source>
</evidence>
<dbReference type="Pfam" id="PF13563">
    <property type="entry name" value="2_5_RNA_ligase2"/>
    <property type="match status" value="1"/>
</dbReference>
<protein>
    <submittedName>
        <fullName evidence="1">2'-5' RNA ligase</fullName>
    </submittedName>
</protein>
<reference evidence="1" key="1">
    <citation type="submission" date="2019-02" db="EMBL/GenBank/DDBJ databases">
        <authorList>
            <person name="Gruber-Vodicka R. H."/>
            <person name="Seah K. B. B."/>
        </authorList>
    </citation>
    <scope>NUCLEOTIDE SEQUENCE</scope>
    <source>
        <strain evidence="1">BECK_BZ131</strain>
    </source>
</reference>
<dbReference type="SUPFAM" id="SSF55144">
    <property type="entry name" value="LigT-like"/>
    <property type="match status" value="1"/>
</dbReference>